<dbReference type="WBParaSite" id="Hba_19367">
    <property type="protein sequence ID" value="Hba_19367"/>
    <property type="gene ID" value="Hba_19367"/>
</dbReference>
<name>A0A1I7XNK0_HETBA</name>
<dbReference type="AlphaFoldDB" id="A0A1I7XNK0"/>
<keyword evidence="1" id="KW-1185">Reference proteome</keyword>
<dbReference type="Proteomes" id="UP000095283">
    <property type="component" value="Unplaced"/>
</dbReference>
<sequence length="34" mass="3923">MLLTSSDSEVKMGDTEGMVRMEECKNRIYAHDFV</sequence>
<protein>
    <submittedName>
        <fullName evidence="2">Uncharacterized protein</fullName>
    </submittedName>
</protein>
<accession>A0A1I7XNK0</accession>
<reference evidence="2" key="1">
    <citation type="submission" date="2016-11" db="UniProtKB">
        <authorList>
            <consortium name="WormBaseParasite"/>
        </authorList>
    </citation>
    <scope>IDENTIFICATION</scope>
</reference>
<evidence type="ECO:0000313" key="2">
    <source>
        <dbReference type="WBParaSite" id="Hba_19367"/>
    </source>
</evidence>
<evidence type="ECO:0000313" key="1">
    <source>
        <dbReference type="Proteomes" id="UP000095283"/>
    </source>
</evidence>
<organism evidence="1 2">
    <name type="scientific">Heterorhabditis bacteriophora</name>
    <name type="common">Entomopathogenic nematode worm</name>
    <dbReference type="NCBI Taxonomy" id="37862"/>
    <lineage>
        <taxon>Eukaryota</taxon>
        <taxon>Metazoa</taxon>
        <taxon>Ecdysozoa</taxon>
        <taxon>Nematoda</taxon>
        <taxon>Chromadorea</taxon>
        <taxon>Rhabditida</taxon>
        <taxon>Rhabditina</taxon>
        <taxon>Rhabditomorpha</taxon>
        <taxon>Strongyloidea</taxon>
        <taxon>Heterorhabditidae</taxon>
        <taxon>Heterorhabditis</taxon>
    </lineage>
</organism>
<proteinExistence type="predicted"/>